<dbReference type="InterPro" id="IPR014284">
    <property type="entry name" value="RNA_pol_sigma-70_dom"/>
</dbReference>
<comment type="caution">
    <text evidence="9">The sequence shown here is derived from an EMBL/GenBank/DDBJ whole genome shotgun (WGS) entry which is preliminary data.</text>
</comment>
<dbReference type="InterPro" id="IPR036388">
    <property type="entry name" value="WH-like_DNA-bd_sf"/>
</dbReference>
<gene>
    <name evidence="9" type="ORF">HNR10_003517</name>
</gene>
<dbReference type="EMBL" id="JACCFS010000001">
    <property type="protein sequence ID" value="NYJ35636.1"/>
    <property type="molecule type" value="Genomic_DNA"/>
</dbReference>
<evidence type="ECO:0000256" key="3">
    <source>
        <dbReference type="ARBA" id="ARBA00023015"/>
    </source>
</evidence>
<evidence type="ECO:0000259" key="8">
    <source>
        <dbReference type="Pfam" id="PF08281"/>
    </source>
</evidence>
<dbReference type="Gene3D" id="1.10.10.10">
    <property type="entry name" value="Winged helix-like DNA-binding domain superfamily/Winged helix DNA-binding domain"/>
    <property type="match status" value="1"/>
</dbReference>
<evidence type="ECO:0000256" key="5">
    <source>
        <dbReference type="ARBA" id="ARBA00023163"/>
    </source>
</evidence>
<proteinExistence type="inferred from homology"/>
<keyword evidence="4" id="KW-0731">Sigma factor</keyword>
<feature type="domain" description="RNA polymerase sigma-70 region 2" evidence="7">
    <location>
        <begin position="25"/>
        <end position="86"/>
    </location>
</feature>
<dbReference type="NCBIfam" id="NF007214">
    <property type="entry name" value="PRK09636.1"/>
    <property type="match status" value="1"/>
</dbReference>
<dbReference type="AlphaFoldDB" id="A0A7Z0EP36"/>
<evidence type="ECO:0000256" key="1">
    <source>
        <dbReference type="ARBA" id="ARBA00010641"/>
    </source>
</evidence>
<dbReference type="SUPFAM" id="SSF88659">
    <property type="entry name" value="Sigma3 and sigma4 domains of RNA polymerase sigma factors"/>
    <property type="match status" value="1"/>
</dbReference>
<sequence>MSDAGTAPDPHSHPGRASDEATEVYVRHRELLFSIVYGMLGTVADTEDVLQEAWLSWAARCRDGAARPVDHPRGYLVRVAVNQALARQEAVRRRKEAYLGPWLPEPLVTEEDASEPALRAESVSVALLVVLESLSPLERAVFVLHEVFGYAHTEIAGMLGRTPAAVRQLGHRARRHVRARRPRYRSDPEVQRRVTERFVAATTDGDLAALLELLAPDVTMWNDGGGKVPRASRRPLYGSDKVARFLVGVARGGTERDGGRFGAHYRTINGTPSAVLTRGGALFGVMVLELTPEGDRVRAVYTVANPDKLAHVRGAEAGRTALPDHSDHHDHPRSRP</sequence>
<dbReference type="SUPFAM" id="SSF54427">
    <property type="entry name" value="NTF2-like"/>
    <property type="match status" value="1"/>
</dbReference>
<dbReference type="Proteomes" id="UP000572051">
    <property type="component" value="Unassembled WGS sequence"/>
</dbReference>
<comment type="subunit">
    <text evidence="2">Interacts transiently with the RNA polymerase catalytic core formed by RpoA, RpoB, RpoC and RpoZ (2 alpha, 1 beta, 1 beta' and 1 omega subunit) to form the RNA polymerase holoenzyme that can initiate transcription.</text>
</comment>
<evidence type="ECO:0000256" key="2">
    <source>
        <dbReference type="ARBA" id="ARBA00011344"/>
    </source>
</evidence>
<dbReference type="Pfam" id="PF04542">
    <property type="entry name" value="Sigma70_r2"/>
    <property type="match status" value="1"/>
</dbReference>
<organism evidence="9 10">
    <name type="scientific">Nocardiopsis aegyptia</name>
    <dbReference type="NCBI Taxonomy" id="220378"/>
    <lineage>
        <taxon>Bacteria</taxon>
        <taxon>Bacillati</taxon>
        <taxon>Actinomycetota</taxon>
        <taxon>Actinomycetes</taxon>
        <taxon>Streptosporangiales</taxon>
        <taxon>Nocardiopsidaceae</taxon>
        <taxon>Nocardiopsis</taxon>
    </lineage>
</organism>
<dbReference type="Gene3D" id="3.10.450.50">
    <property type="match status" value="1"/>
</dbReference>
<dbReference type="SUPFAM" id="SSF88946">
    <property type="entry name" value="Sigma2 domain of RNA polymerase sigma factors"/>
    <property type="match status" value="1"/>
</dbReference>
<dbReference type="InterPro" id="IPR032710">
    <property type="entry name" value="NTF2-like_dom_sf"/>
</dbReference>
<comment type="similarity">
    <text evidence="1">Belongs to the sigma-70 factor family. ECF subfamily.</text>
</comment>
<dbReference type="PANTHER" id="PTHR30173:SF36">
    <property type="entry name" value="ECF RNA POLYMERASE SIGMA FACTOR SIGJ"/>
    <property type="match status" value="1"/>
</dbReference>
<keyword evidence="3" id="KW-0805">Transcription regulation</keyword>
<dbReference type="InterPro" id="IPR013324">
    <property type="entry name" value="RNA_pol_sigma_r3/r4-like"/>
</dbReference>
<evidence type="ECO:0000256" key="6">
    <source>
        <dbReference type="SAM" id="MobiDB-lite"/>
    </source>
</evidence>
<protein>
    <submittedName>
        <fullName evidence="9">RNA polymerase sigma-70 factor (ECF subfamily)</fullName>
    </submittedName>
</protein>
<dbReference type="Pfam" id="PF08281">
    <property type="entry name" value="Sigma70_r4_2"/>
    <property type="match status" value="1"/>
</dbReference>
<dbReference type="GO" id="GO:0006352">
    <property type="term" value="P:DNA-templated transcription initiation"/>
    <property type="evidence" value="ECO:0007669"/>
    <property type="project" value="InterPro"/>
</dbReference>
<keyword evidence="5" id="KW-0804">Transcription</keyword>
<dbReference type="NCBIfam" id="TIGR02937">
    <property type="entry name" value="sigma70-ECF"/>
    <property type="match status" value="1"/>
</dbReference>
<dbReference type="RefSeq" id="WP_179824926.1">
    <property type="nucleotide sequence ID" value="NZ_JACCFS010000001.1"/>
</dbReference>
<dbReference type="Gene3D" id="1.10.1740.10">
    <property type="match status" value="1"/>
</dbReference>
<dbReference type="InterPro" id="IPR052704">
    <property type="entry name" value="ECF_Sigma-70_Domain"/>
</dbReference>
<accession>A0A7Z0EP36</accession>
<evidence type="ECO:0000256" key="4">
    <source>
        <dbReference type="ARBA" id="ARBA00023082"/>
    </source>
</evidence>
<name>A0A7Z0EP36_9ACTN</name>
<feature type="compositionally biased region" description="Basic and acidic residues" evidence="6">
    <location>
        <begin position="10"/>
        <end position="20"/>
    </location>
</feature>
<reference evidence="9 10" key="1">
    <citation type="submission" date="2020-07" db="EMBL/GenBank/DDBJ databases">
        <title>Sequencing the genomes of 1000 actinobacteria strains.</title>
        <authorList>
            <person name="Klenk H.-P."/>
        </authorList>
    </citation>
    <scope>NUCLEOTIDE SEQUENCE [LARGE SCALE GENOMIC DNA]</scope>
    <source>
        <strain evidence="9 10">DSM 44442</strain>
    </source>
</reference>
<dbReference type="GO" id="GO:0016987">
    <property type="term" value="F:sigma factor activity"/>
    <property type="evidence" value="ECO:0007669"/>
    <property type="project" value="UniProtKB-KW"/>
</dbReference>
<dbReference type="PANTHER" id="PTHR30173">
    <property type="entry name" value="SIGMA 19 FACTOR"/>
    <property type="match status" value="1"/>
</dbReference>
<evidence type="ECO:0000313" key="10">
    <source>
        <dbReference type="Proteomes" id="UP000572051"/>
    </source>
</evidence>
<evidence type="ECO:0000259" key="7">
    <source>
        <dbReference type="Pfam" id="PF04542"/>
    </source>
</evidence>
<feature type="region of interest" description="Disordered" evidence="6">
    <location>
        <begin position="1"/>
        <end position="20"/>
    </location>
</feature>
<evidence type="ECO:0000313" key="9">
    <source>
        <dbReference type="EMBL" id="NYJ35636.1"/>
    </source>
</evidence>
<dbReference type="InterPro" id="IPR013249">
    <property type="entry name" value="RNA_pol_sigma70_r4_t2"/>
</dbReference>
<dbReference type="GO" id="GO:0003677">
    <property type="term" value="F:DNA binding"/>
    <property type="evidence" value="ECO:0007669"/>
    <property type="project" value="InterPro"/>
</dbReference>
<dbReference type="InterPro" id="IPR007627">
    <property type="entry name" value="RNA_pol_sigma70_r2"/>
</dbReference>
<dbReference type="InterPro" id="IPR013325">
    <property type="entry name" value="RNA_pol_sigma_r2"/>
</dbReference>
<feature type="domain" description="RNA polymerase sigma factor 70 region 4 type 2" evidence="8">
    <location>
        <begin position="126"/>
        <end position="176"/>
    </location>
</feature>
<keyword evidence="10" id="KW-1185">Reference proteome</keyword>